<dbReference type="CDD" id="cd18635">
    <property type="entry name" value="CD_CMT3_like"/>
    <property type="match status" value="1"/>
</dbReference>
<dbReference type="PROSITE" id="PS00598">
    <property type="entry name" value="CHROMO_1"/>
    <property type="match status" value="1"/>
</dbReference>
<name>A0A7N0TH33_KALFE</name>
<evidence type="ECO:0000256" key="11">
    <source>
        <dbReference type="SAM" id="MobiDB-lite"/>
    </source>
</evidence>
<feature type="compositionally biased region" description="Acidic residues" evidence="11">
    <location>
        <begin position="34"/>
        <end position="46"/>
    </location>
</feature>
<dbReference type="Pfam" id="PF00385">
    <property type="entry name" value="Chromo"/>
    <property type="match status" value="1"/>
</dbReference>
<protein>
    <recommendedName>
        <fullName evidence="2">DNA (cytosine-5-)-methyltransferase</fullName>
        <ecNumber evidence="2">2.1.1.37</ecNumber>
    </recommendedName>
</protein>
<keyword evidence="15" id="KW-1185">Reference proteome</keyword>
<evidence type="ECO:0000256" key="6">
    <source>
        <dbReference type="ARBA" id="ARBA00023125"/>
    </source>
</evidence>
<dbReference type="InterPro" id="IPR001525">
    <property type="entry name" value="C5_MeTfrase"/>
</dbReference>
<reference evidence="14" key="1">
    <citation type="submission" date="2021-01" db="UniProtKB">
        <authorList>
            <consortium name="EnsemblPlants"/>
        </authorList>
    </citation>
    <scope>IDENTIFICATION</scope>
</reference>
<feature type="domain" description="BAH" evidence="13">
    <location>
        <begin position="135"/>
        <end position="249"/>
    </location>
</feature>
<evidence type="ECO:0000256" key="2">
    <source>
        <dbReference type="ARBA" id="ARBA00011975"/>
    </source>
</evidence>
<keyword evidence="5 9" id="KW-0949">S-adenosyl-L-methionine</keyword>
<dbReference type="GO" id="GO:0044027">
    <property type="term" value="P:negative regulation of gene expression via chromosomal CpG island methylation"/>
    <property type="evidence" value="ECO:0007669"/>
    <property type="project" value="TreeGrafter"/>
</dbReference>
<dbReference type="SUPFAM" id="SSF54160">
    <property type="entry name" value="Chromo domain-like"/>
    <property type="match status" value="1"/>
</dbReference>
<dbReference type="InterPro" id="IPR029063">
    <property type="entry name" value="SAM-dependent_MTases_sf"/>
</dbReference>
<dbReference type="GO" id="GO:0003886">
    <property type="term" value="F:DNA (cytosine-5-)-methyltransferase activity"/>
    <property type="evidence" value="ECO:0007669"/>
    <property type="project" value="UniProtKB-EC"/>
</dbReference>
<dbReference type="Gene3D" id="2.30.30.490">
    <property type="match status" value="1"/>
</dbReference>
<evidence type="ECO:0000256" key="1">
    <source>
        <dbReference type="ARBA" id="ARBA00004123"/>
    </source>
</evidence>
<dbReference type="GO" id="GO:0032259">
    <property type="term" value="P:methylation"/>
    <property type="evidence" value="ECO:0007669"/>
    <property type="project" value="UniProtKB-KW"/>
</dbReference>
<evidence type="ECO:0000313" key="15">
    <source>
        <dbReference type="Proteomes" id="UP000594263"/>
    </source>
</evidence>
<evidence type="ECO:0000256" key="8">
    <source>
        <dbReference type="ARBA" id="ARBA00047422"/>
    </source>
</evidence>
<keyword evidence="6" id="KW-0238">DNA-binding</keyword>
<dbReference type="SMART" id="SM00439">
    <property type="entry name" value="BAH"/>
    <property type="match status" value="1"/>
</dbReference>
<evidence type="ECO:0000256" key="10">
    <source>
        <dbReference type="RuleBase" id="RU000416"/>
    </source>
</evidence>
<comment type="catalytic activity">
    <reaction evidence="8">
        <text>a 2'-deoxycytidine in DNA + S-adenosyl-L-methionine = a 5-methyl-2'-deoxycytidine in DNA + S-adenosyl-L-homocysteine + H(+)</text>
        <dbReference type="Rhea" id="RHEA:13681"/>
        <dbReference type="Rhea" id="RHEA-COMP:11369"/>
        <dbReference type="Rhea" id="RHEA-COMP:11370"/>
        <dbReference type="ChEBI" id="CHEBI:15378"/>
        <dbReference type="ChEBI" id="CHEBI:57856"/>
        <dbReference type="ChEBI" id="CHEBI:59789"/>
        <dbReference type="ChEBI" id="CHEBI:85452"/>
        <dbReference type="ChEBI" id="CHEBI:85454"/>
        <dbReference type="EC" id="2.1.1.37"/>
    </reaction>
</comment>
<dbReference type="SUPFAM" id="SSF53335">
    <property type="entry name" value="S-adenosyl-L-methionine-dependent methyltransferases"/>
    <property type="match status" value="1"/>
</dbReference>
<comment type="subcellular location">
    <subcellularLocation>
        <location evidence="1">Nucleus</location>
    </subcellularLocation>
</comment>
<evidence type="ECO:0000259" key="13">
    <source>
        <dbReference type="PROSITE" id="PS51038"/>
    </source>
</evidence>
<dbReference type="InterPro" id="IPR001025">
    <property type="entry name" value="BAH_dom"/>
</dbReference>
<dbReference type="GO" id="GO:0003682">
    <property type="term" value="F:chromatin binding"/>
    <property type="evidence" value="ECO:0007669"/>
    <property type="project" value="InterPro"/>
</dbReference>
<dbReference type="GO" id="GO:0005634">
    <property type="term" value="C:nucleus"/>
    <property type="evidence" value="ECO:0007669"/>
    <property type="project" value="UniProtKB-SubCell"/>
</dbReference>
<dbReference type="PANTHER" id="PTHR10629">
    <property type="entry name" value="CYTOSINE-SPECIFIC METHYLTRANSFERASE"/>
    <property type="match status" value="1"/>
</dbReference>
<evidence type="ECO:0000313" key="14">
    <source>
        <dbReference type="EnsemblPlants" id="Kaladp0036s0296.1.v1.1"/>
    </source>
</evidence>
<evidence type="ECO:0000256" key="5">
    <source>
        <dbReference type="ARBA" id="ARBA00022691"/>
    </source>
</evidence>
<feature type="compositionally biased region" description="Low complexity" evidence="11">
    <location>
        <begin position="47"/>
        <end position="59"/>
    </location>
</feature>
<dbReference type="InterPro" id="IPR023780">
    <property type="entry name" value="Chromo_domain"/>
</dbReference>
<dbReference type="PROSITE" id="PS51038">
    <property type="entry name" value="BAH"/>
    <property type="match status" value="1"/>
</dbReference>
<feature type="active site" evidence="9">
    <location>
        <position position="477"/>
    </location>
</feature>
<dbReference type="Pfam" id="PF00145">
    <property type="entry name" value="DNA_methylase"/>
    <property type="match status" value="1"/>
</dbReference>
<dbReference type="FunFam" id="3.90.120.10:FF:000003">
    <property type="entry name" value="DNA (cytosine-5)-methyltransferase 1"/>
    <property type="match status" value="1"/>
</dbReference>
<dbReference type="AlphaFoldDB" id="A0A7N0TH33"/>
<evidence type="ECO:0000256" key="9">
    <source>
        <dbReference type="PROSITE-ProRule" id="PRU01016"/>
    </source>
</evidence>
<feature type="compositionally biased region" description="Basic and acidic residues" evidence="11">
    <location>
        <begin position="24"/>
        <end position="33"/>
    </location>
</feature>
<dbReference type="NCBIfam" id="TIGR00675">
    <property type="entry name" value="dcm"/>
    <property type="match status" value="1"/>
</dbReference>
<dbReference type="EnsemblPlants" id="Kaladp0036s0296.1.v1.1">
    <property type="protein sequence ID" value="Kaladp0036s0296.1.v1.1"/>
    <property type="gene ID" value="Kaladp0036s0296.v1.1"/>
</dbReference>
<keyword evidence="4 9" id="KW-0808">Transferase</keyword>
<dbReference type="Gene3D" id="3.40.50.150">
    <property type="entry name" value="Vaccinia Virus protein VP39"/>
    <property type="match status" value="2"/>
</dbReference>
<feature type="compositionally biased region" description="Low complexity" evidence="11">
    <location>
        <begin position="8"/>
        <end position="20"/>
    </location>
</feature>
<feature type="domain" description="Chromo" evidence="12">
    <location>
        <begin position="399"/>
        <end position="452"/>
    </location>
</feature>
<dbReference type="InterPro" id="IPR043151">
    <property type="entry name" value="BAH_sf"/>
</dbReference>
<dbReference type="InterPro" id="IPR050390">
    <property type="entry name" value="C5-Methyltransferase"/>
</dbReference>
<dbReference type="InterPro" id="IPR023779">
    <property type="entry name" value="Chromodomain_CS"/>
</dbReference>
<sequence length="858" mass="97004">MAKRKSISAEATSSAEGSGSRKSTRAEPPRESEDLAVDDVETEAVADAESPVAASPASAGTTRGRRGNKKEAEKDGKDRFVGEAVSEHEAKARWPRRYEKRSRHVNGTEVKKGNEADTEVLRARRHYKMAEVDGQVYHLYDNAHCQAGDGEDPYICKIVEMFEAIDGTNRITCQWYYRAKDTPIEAHFKFIDADRVFISEIKDDNELDCLVEKIVIKTCELGKQKPPKPYAYFCDMKFLVPFSSFITLPHEELAISKSETPSTVSYDVTTRTDAVEFPPTKNSQLFLLDLYAGCGAMSLGLCLGSELAGFDLTTRWAVDLNEYACETLRNNHPETVVRNEMASDFLSLLKEWRKLCATFSLINAEEVDQLYDISIEEDEDENDHDADDIPEKREDSEIFEVETVLDICYGDPNQINKNGLYLKIRWKGYGSDEDTWEPIEGLSNCGKAIKEYVENGYKNNFLPLPGDVAVLCGGPPCQGMSGFNRFRNRENPLEDSKNEQIIVYMDIVNYLRPRFVLMENVVDLLKLSKGYLGRYALARLIQMNYQARIGMMAAGCYGLPQFRMRVFLWGALPSEILPQYPLPTHDVDNRGVVPVEFEMNLVTAGEGEGRALKKKIFLKDAISDLPSVSNSDKNDEMSYAKAPQTEFQRNIRLSKEVFRLPSSSKQKLHETLYDHRCLELNDDDFQRVSLIPKRKASNYRDLGGVLVNTDRKAYLDPNMERPMLKSGKPLVPDYAVKFVGGTSLKPFGRLWWDEIVPTVVTRAEPHNQVILHPEQDRVLTVRENARLQGFPDYYKLYGPTKERYMQVGNAVAVPVARALGYCLGHSFGGSVGIHPLFILPEKFPIIENFPLDSSESEN</sequence>
<dbReference type="InterPro" id="IPR000953">
    <property type="entry name" value="Chromo/chromo_shadow_dom"/>
</dbReference>
<dbReference type="Gene3D" id="3.90.120.10">
    <property type="entry name" value="DNA Methylase, subunit A, domain 2"/>
    <property type="match status" value="1"/>
</dbReference>
<organism evidence="14 15">
    <name type="scientific">Kalanchoe fedtschenkoi</name>
    <name type="common">Lavender scallops</name>
    <name type="synonym">South American air plant</name>
    <dbReference type="NCBI Taxonomy" id="63787"/>
    <lineage>
        <taxon>Eukaryota</taxon>
        <taxon>Viridiplantae</taxon>
        <taxon>Streptophyta</taxon>
        <taxon>Embryophyta</taxon>
        <taxon>Tracheophyta</taxon>
        <taxon>Spermatophyta</taxon>
        <taxon>Magnoliopsida</taxon>
        <taxon>eudicotyledons</taxon>
        <taxon>Gunneridae</taxon>
        <taxon>Pentapetalae</taxon>
        <taxon>Saxifragales</taxon>
        <taxon>Crassulaceae</taxon>
        <taxon>Kalanchoe</taxon>
    </lineage>
</organism>
<accession>A0A7N0TH33</accession>
<feature type="region of interest" description="Disordered" evidence="11">
    <location>
        <begin position="1"/>
        <end position="112"/>
    </location>
</feature>
<dbReference type="InterPro" id="IPR016197">
    <property type="entry name" value="Chromo-like_dom_sf"/>
</dbReference>
<dbReference type="SMART" id="SM00298">
    <property type="entry name" value="CHROMO"/>
    <property type="match status" value="1"/>
</dbReference>
<dbReference type="PANTHER" id="PTHR10629:SF50">
    <property type="entry name" value="DNA (CYTOSINE-5)-METHYLTRANSFERASE CMT3"/>
    <property type="match status" value="1"/>
</dbReference>
<evidence type="ECO:0000259" key="12">
    <source>
        <dbReference type="PROSITE" id="PS50013"/>
    </source>
</evidence>
<keyword evidence="3 9" id="KW-0489">Methyltransferase</keyword>
<evidence type="ECO:0000256" key="3">
    <source>
        <dbReference type="ARBA" id="ARBA00022603"/>
    </source>
</evidence>
<feature type="compositionally biased region" description="Basic residues" evidence="11">
    <location>
        <begin position="93"/>
        <end position="104"/>
    </location>
</feature>
<comment type="similarity">
    <text evidence="9 10">Belongs to the class I-like SAM-binding methyltransferase superfamily. C5-methyltransferase family.</text>
</comment>
<dbReference type="PROSITE" id="PS50013">
    <property type="entry name" value="CHROMO_2"/>
    <property type="match status" value="1"/>
</dbReference>
<evidence type="ECO:0000256" key="4">
    <source>
        <dbReference type="ARBA" id="ARBA00022679"/>
    </source>
</evidence>
<dbReference type="Gramene" id="Kaladp0036s0296.1.v1.1">
    <property type="protein sequence ID" value="Kaladp0036s0296.1.v1.1"/>
    <property type="gene ID" value="Kaladp0036s0296.v1.1"/>
</dbReference>
<dbReference type="PROSITE" id="PS51679">
    <property type="entry name" value="SAM_MT_C5"/>
    <property type="match status" value="1"/>
</dbReference>
<dbReference type="Proteomes" id="UP000594263">
    <property type="component" value="Unplaced"/>
</dbReference>
<proteinExistence type="inferred from homology"/>
<dbReference type="PRINTS" id="PR00105">
    <property type="entry name" value="C5METTRFRASE"/>
</dbReference>
<dbReference type="GO" id="GO:0003677">
    <property type="term" value="F:DNA binding"/>
    <property type="evidence" value="ECO:0007669"/>
    <property type="project" value="UniProtKB-KW"/>
</dbReference>
<keyword evidence="7" id="KW-0539">Nucleus</keyword>
<evidence type="ECO:0000256" key="7">
    <source>
        <dbReference type="ARBA" id="ARBA00023242"/>
    </source>
</evidence>
<dbReference type="EC" id="2.1.1.37" evidence="2"/>
<feature type="compositionally biased region" description="Basic and acidic residues" evidence="11">
    <location>
        <begin position="69"/>
        <end position="92"/>
    </location>
</feature>